<keyword evidence="2" id="KW-1185">Reference proteome</keyword>
<dbReference type="EMBL" id="ACJN02000002">
    <property type="protein sequence ID" value="EFI34354.1"/>
    <property type="molecule type" value="Genomic_DNA"/>
</dbReference>
<evidence type="ECO:0000313" key="1">
    <source>
        <dbReference type="EMBL" id="EFI34354.1"/>
    </source>
</evidence>
<dbReference type="OrthoDB" id="9812053at2"/>
<dbReference type="Pfam" id="PF02635">
    <property type="entry name" value="DsrE"/>
    <property type="match status" value="1"/>
</dbReference>
<reference evidence="1" key="1">
    <citation type="submission" date="2010-05" db="EMBL/GenBank/DDBJ databases">
        <title>The draft genome of Desulfonatronospira thiodismutans ASO3-1.</title>
        <authorList>
            <consortium name="US DOE Joint Genome Institute (JGI-PGF)"/>
            <person name="Lucas S."/>
            <person name="Copeland A."/>
            <person name="Lapidus A."/>
            <person name="Cheng J.-F."/>
            <person name="Bruce D."/>
            <person name="Goodwin L."/>
            <person name="Pitluck S."/>
            <person name="Chertkov O."/>
            <person name="Brettin T."/>
            <person name="Detter J.C."/>
            <person name="Han C."/>
            <person name="Land M.L."/>
            <person name="Hauser L."/>
            <person name="Kyrpides N."/>
            <person name="Mikhailova N."/>
            <person name="Muyzer G."/>
            <person name="Woyke T."/>
        </authorList>
    </citation>
    <scope>NUCLEOTIDE SEQUENCE [LARGE SCALE GENOMIC DNA]</scope>
    <source>
        <strain evidence="1">ASO3-1</strain>
    </source>
</reference>
<accession>D6SNM8</accession>
<dbReference type="Proteomes" id="UP000005496">
    <property type="component" value="Unassembled WGS sequence"/>
</dbReference>
<organism evidence="1 2">
    <name type="scientific">Desulfonatronospira thiodismutans ASO3-1</name>
    <dbReference type="NCBI Taxonomy" id="555779"/>
    <lineage>
        <taxon>Bacteria</taxon>
        <taxon>Pseudomonadati</taxon>
        <taxon>Thermodesulfobacteriota</taxon>
        <taxon>Desulfovibrionia</taxon>
        <taxon>Desulfovibrionales</taxon>
        <taxon>Desulfonatronovibrionaceae</taxon>
        <taxon>Desulfonatronospira</taxon>
    </lineage>
</organism>
<gene>
    <name evidence="1" type="ORF">Dthio_PD1705</name>
</gene>
<dbReference type="eggNOG" id="COG2044">
    <property type="taxonomic scope" value="Bacteria"/>
</dbReference>
<name>D6SNM8_9BACT</name>
<dbReference type="Gene3D" id="3.40.1260.10">
    <property type="entry name" value="DsrEFH-like"/>
    <property type="match status" value="1"/>
</dbReference>
<sequence length="121" mass="12705">MAEKFCVTITHCRTDGDKATLGFVVANAAQGSEKETMIFLSCDGVYCAVKGEAEKIDEGTPFAPLKELVTKFVNAGGKIWVCTPCLKKRGLTEDDLVEGATPAGGAALVEWLASGSPSVAY</sequence>
<dbReference type="InterPro" id="IPR003787">
    <property type="entry name" value="Sulphur_relay_DsrE/F-like"/>
</dbReference>
<dbReference type="AlphaFoldDB" id="D6SNM8"/>
<protein>
    <submittedName>
        <fullName evidence="1">DsrE family protein</fullName>
    </submittedName>
</protein>
<evidence type="ECO:0000313" key="2">
    <source>
        <dbReference type="Proteomes" id="UP000005496"/>
    </source>
</evidence>
<dbReference type="SUPFAM" id="SSF75169">
    <property type="entry name" value="DsrEFH-like"/>
    <property type="match status" value="1"/>
</dbReference>
<proteinExistence type="predicted"/>
<dbReference type="RefSeq" id="WP_008869682.1">
    <property type="nucleotide sequence ID" value="NZ_ACJN02000002.1"/>
</dbReference>
<dbReference type="InterPro" id="IPR027396">
    <property type="entry name" value="DsrEFH-like"/>
</dbReference>
<comment type="caution">
    <text evidence="1">The sequence shown here is derived from an EMBL/GenBank/DDBJ whole genome shotgun (WGS) entry which is preliminary data.</text>
</comment>